<reference evidence="1" key="1">
    <citation type="submission" date="2022-08" db="EMBL/GenBank/DDBJ databases">
        <title>Reclassification of Massilia species as members of the genera Telluria, Duganella, Pseudoduganella, Mokoshia gen. nov. and Zemynaea gen. nov. using orthogonal and non-orthogonal genome-based approaches.</title>
        <authorList>
            <person name="Bowman J.P."/>
        </authorList>
    </citation>
    <scope>NUCLEOTIDE SEQUENCE</scope>
    <source>
        <strain evidence="1">LMG 11547</strain>
    </source>
</reference>
<keyword evidence="2" id="KW-1185">Reference proteome</keyword>
<dbReference type="Gene3D" id="3.20.20.190">
    <property type="entry name" value="Phosphatidylinositol (PI) phosphodiesterase"/>
    <property type="match status" value="1"/>
</dbReference>
<dbReference type="InterPro" id="IPR017946">
    <property type="entry name" value="PLC-like_Pdiesterase_TIM-brl"/>
</dbReference>
<name>A0ABT2BUR4_9BURK</name>
<dbReference type="PANTHER" id="PTHR13593:SF143">
    <property type="entry name" value="PHOSPHATIDYLINOSITOL-SPECIFIC PHOSPHOLIPASE C X DOMAIN-CONTAINING PROTEIN"/>
    <property type="match status" value="1"/>
</dbReference>
<dbReference type="EMBL" id="JANUHC010000002">
    <property type="protein sequence ID" value="MCS0628867.1"/>
    <property type="molecule type" value="Genomic_DNA"/>
</dbReference>
<protein>
    <submittedName>
        <fullName evidence="1">Uncharacterized protein</fullName>
    </submittedName>
</protein>
<dbReference type="InterPro" id="IPR051057">
    <property type="entry name" value="PI-PLC_domain"/>
</dbReference>
<dbReference type="RefSeq" id="WP_259448085.1">
    <property type="nucleotide sequence ID" value="NZ_CP119520.1"/>
</dbReference>
<dbReference type="PROSITE" id="PS50007">
    <property type="entry name" value="PIPLC_X_DOMAIN"/>
    <property type="match status" value="1"/>
</dbReference>
<dbReference type="PANTHER" id="PTHR13593">
    <property type="match status" value="1"/>
</dbReference>
<proteinExistence type="predicted"/>
<organism evidence="1 2">
    <name type="scientific">Telluria mixta</name>
    <dbReference type="NCBI Taxonomy" id="34071"/>
    <lineage>
        <taxon>Bacteria</taxon>
        <taxon>Pseudomonadati</taxon>
        <taxon>Pseudomonadota</taxon>
        <taxon>Betaproteobacteria</taxon>
        <taxon>Burkholderiales</taxon>
        <taxon>Oxalobacteraceae</taxon>
        <taxon>Telluria group</taxon>
        <taxon>Telluria</taxon>
    </lineage>
</organism>
<accession>A0ABT2BUR4</accession>
<comment type="caution">
    <text evidence="1">The sequence shown here is derived from an EMBL/GenBank/DDBJ whole genome shotgun (WGS) entry which is preliminary data.</text>
</comment>
<dbReference type="Proteomes" id="UP001165263">
    <property type="component" value="Unassembled WGS sequence"/>
</dbReference>
<dbReference type="SUPFAM" id="SSF51695">
    <property type="entry name" value="PLC-like phosphodiesterases"/>
    <property type="match status" value="1"/>
</dbReference>
<sequence>MIKYSDLGAHRRLNEIVMAGSHDAGITGGDKNAQTQTLDIGQQARAGVRFFDLRIAAFATNQLEHGVKKVEMRAFHADGMLHKVENKTRGVVGATGTTVLERSKLKGGTDKGLGLAEMLDDAYDFVSSADFSGEFLILKFDKCTNWKLIAGMCQARLGQKLYTGGGNLNTKTLAQLAGKVIVAFMPEGYAQLDVNERVGITPIKNLYKPPANYDPAVAGLQYWGAGGTNPMNGKTQKGKMQENISNQSKIMRTATMGVKVKKHFQFARSVEYRNGAASPHAMGMMYWTTTGLLASIKSRNDNLWTAKNRMGLSEMWLNMFMDFAEYLQNALPDNINLASYSSGGTLKMFMPNIVMIDFADDDKCQYIYDLNNLAAVQLAAVTRAIEQGDEVG</sequence>
<evidence type="ECO:0000313" key="1">
    <source>
        <dbReference type="EMBL" id="MCS0628867.1"/>
    </source>
</evidence>
<gene>
    <name evidence="1" type="ORF">NX786_05930</name>
</gene>
<evidence type="ECO:0000313" key="2">
    <source>
        <dbReference type="Proteomes" id="UP001165263"/>
    </source>
</evidence>